<dbReference type="Gene3D" id="2.60.40.1220">
    <property type="match status" value="1"/>
</dbReference>
<dbReference type="GO" id="GO:0005886">
    <property type="term" value="C:plasma membrane"/>
    <property type="evidence" value="ECO:0007669"/>
    <property type="project" value="TreeGrafter"/>
</dbReference>
<keyword evidence="10" id="KW-1185">Reference proteome</keyword>
<evidence type="ECO:0000256" key="5">
    <source>
        <dbReference type="SAM" id="MobiDB-lite"/>
    </source>
</evidence>
<dbReference type="Proteomes" id="UP000662939">
    <property type="component" value="Chromosome"/>
</dbReference>
<dbReference type="GO" id="GO:0005507">
    <property type="term" value="F:copper ion binding"/>
    <property type="evidence" value="ECO:0007669"/>
    <property type="project" value="InterPro"/>
</dbReference>
<gene>
    <name evidence="9" type="ORF">JQS30_00615</name>
</gene>
<keyword evidence="6" id="KW-0812">Transmembrane</keyword>
<dbReference type="InterPro" id="IPR014756">
    <property type="entry name" value="Ig_E-set"/>
</dbReference>
<accession>A0A895XNY9</accession>
<feature type="region of interest" description="Disordered" evidence="5">
    <location>
        <begin position="133"/>
        <end position="167"/>
    </location>
</feature>
<feature type="signal peptide" evidence="7">
    <location>
        <begin position="1"/>
        <end position="25"/>
    </location>
</feature>
<reference evidence="9" key="1">
    <citation type="submission" date="2021-02" db="EMBL/GenBank/DDBJ databases">
        <title>Natronoglycomyces albus gen. nov., sp. nov, a haloalkaliphilic actinobacterium from a soda solonchak soil.</title>
        <authorList>
            <person name="Sorokin D.Y."/>
            <person name="Khijniak T.V."/>
            <person name="Zakharycheva A.P."/>
            <person name="Boueva O.V."/>
            <person name="Ariskina E.V."/>
            <person name="Hahnke R.L."/>
            <person name="Bunk B."/>
            <person name="Sproer C."/>
            <person name="Schumann P."/>
            <person name="Evtushenko L.I."/>
            <person name="Kublanov I.V."/>
        </authorList>
    </citation>
    <scope>NUCLEOTIDE SEQUENCE</scope>
    <source>
        <strain evidence="9">DSM 106290</strain>
    </source>
</reference>
<evidence type="ECO:0000313" key="10">
    <source>
        <dbReference type="Proteomes" id="UP000662939"/>
    </source>
</evidence>
<evidence type="ECO:0000256" key="6">
    <source>
        <dbReference type="SAM" id="Phobius"/>
    </source>
</evidence>
<dbReference type="AlphaFoldDB" id="A0A895XNY9"/>
<dbReference type="GO" id="GO:0042597">
    <property type="term" value="C:periplasmic space"/>
    <property type="evidence" value="ECO:0007669"/>
    <property type="project" value="InterPro"/>
</dbReference>
<protein>
    <submittedName>
        <fullName evidence="9">Copper resistance protein CopC</fullName>
    </submittedName>
</protein>
<dbReference type="InterPro" id="IPR014755">
    <property type="entry name" value="Cu-Rt/internalin_Ig-like"/>
</dbReference>
<dbReference type="RefSeq" id="WP_213171490.1">
    <property type="nucleotide sequence ID" value="NZ_CP070496.1"/>
</dbReference>
<evidence type="ECO:0000256" key="3">
    <source>
        <dbReference type="ARBA" id="ARBA00022729"/>
    </source>
</evidence>
<keyword evidence="6" id="KW-0472">Membrane</keyword>
<dbReference type="PANTHER" id="PTHR34820:SF4">
    <property type="entry name" value="INNER MEMBRANE PROTEIN YEBZ"/>
    <property type="match status" value="1"/>
</dbReference>
<keyword evidence="4" id="KW-0186">Copper</keyword>
<feature type="compositionally biased region" description="Low complexity" evidence="5">
    <location>
        <begin position="147"/>
        <end position="156"/>
    </location>
</feature>
<sequence>MMKRLLIAFGLVGALVLGSSSSAFAHAVMTGADPADGDTLDQAPADITVEFSEELDGPSTEIAVSDPEGTVLDLEEPTFEGNSFTQPLMYNEPGEYTLAYRILSQDGHRVEDTITFEVLAVPDELSLVAEDDEDAAAAPADEDDNGAEAAEPTEAATPDEDTTEGGGAPIGAFILGIAIIVIGGVLLVKFLGNKKKTDEAADASDE</sequence>
<feature type="compositionally biased region" description="Acidic residues" evidence="5">
    <location>
        <begin position="133"/>
        <end position="146"/>
    </location>
</feature>
<dbReference type="GO" id="GO:0006825">
    <property type="term" value="P:copper ion transport"/>
    <property type="evidence" value="ECO:0007669"/>
    <property type="project" value="InterPro"/>
</dbReference>
<proteinExistence type="predicted"/>
<keyword evidence="3 7" id="KW-0732">Signal</keyword>
<dbReference type="SUPFAM" id="SSF81296">
    <property type="entry name" value="E set domains"/>
    <property type="match status" value="1"/>
</dbReference>
<organism evidence="9 10">
    <name type="scientific">Natronoglycomyces albus</name>
    <dbReference type="NCBI Taxonomy" id="2811108"/>
    <lineage>
        <taxon>Bacteria</taxon>
        <taxon>Bacillati</taxon>
        <taxon>Actinomycetota</taxon>
        <taxon>Actinomycetes</taxon>
        <taxon>Glycomycetales</taxon>
        <taxon>Glycomycetaceae</taxon>
        <taxon>Natronoglycomyces</taxon>
    </lineage>
</organism>
<keyword evidence="2" id="KW-0479">Metal-binding</keyword>
<feature type="transmembrane region" description="Helical" evidence="6">
    <location>
        <begin position="170"/>
        <end position="188"/>
    </location>
</feature>
<name>A0A895XNY9_9ACTN</name>
<feature type="domain" description="CopC" evidence="8">
    <location>
        <begin position="26"/>
        <end position="118"/>
    </location>
</feature>
<feature type="chain" id="PRO_5034796098" evidence="7">
    <location>
        <begin position="26"/>
        <end position="206"/>
    </location>
</feature>
<dbReference type="GO" id="GO:0030313">
    <property type="term" value="C:cell envelope"/>
    <property type="evidence" value="ECO:0007669"/>
    <property type="project" value="UniProtKB-SubCell"/>
</dbReference>
<dbReference type="Pfam" id="PF04234">
    <property type="entry name" value="CopC"/>
    <property type="match status" value="1"/>
</dbReference>
<evidence type="ECO:0000256" key="7">
    <source>
        <dbReference type="SAM" id="SignalP"/>
    </source>
</evidence>
<dbReference type="PANTHER" id="PTHR34820">
    <property type="entry name" value="INNER MEMBRANE PROTEIN YEBZ"/>
    <property type="match status" value="1"/>
</dbReference>
<dbReference type="EMBL" id="CP070496">
    <property type="protein sequence ID" value="QSB05482.1"/>
    <property type="molecule type" value="Genomic_DNA"/>
</dbReference>
<evidence type="ECO:0000313" key="9">
    <source>
        <dbReference type="EMBL" id="QSB05482.1"/>
    </source>
</evidence>
<evidence type="ECO:0000256" key="4">
    <source>
        <dbReference type="ARBA" id="ARBA00023008"/>
    </source>
</evidence>
<evidence type="ECO:0000256" key="1">
    <source>
        <dbReference type="ARBA" id="ARBA00004196"/>
    </source>
</evidence>
<dbReference type="InterPro" id="IPR007348">
    <property type="entry name" value="CopC_dom"/>
</dbReference>
<evidence type="ECO:0000256" key="2">
    <source>
        <dbReference type="ARBA" id="ARBA00022723"/>
    </source>
</evidence>
<dbReference type="KEGG" id="nav:JQS30_00615"/>
<comment type="subcellular location">
    <subcellularLocation>
        <location evidence="1">Cell envelope</location>
    </subcellularLocation>
</comment>
<dbReference type="GO" id="GO:0046688">
    <property type="term" value="P:response to copper ion"/>
    <property type="evidence" value="ECO:0007669"/>
    <property type="project" value="InterPro"/>
</dbReference>
<dbReference type="InterPro" id="IPR032694">
    <property type="entry name" value="CopC/D"/>
</dbReference>
<evidence type="ECO:0000259" key="8">
    <source>
        <dbReference type="Pfam" id="PF04234"/>
    </source>
</evidence>
<keyword evidence="6" id="KW-1133">Transmembrane helix</keyword>